<evidence type="ECO:0000313" key="9">
    <source>
        <dbReference type="EMBL" id="MDM9562025.1"/>
    </source>
</evidence>
<dbReference type="PANTHER" id="PTHR11040:SF211">
    <property type="entry name" value="ZINC TRANSPORTER ZIP11"/>
    <property type="match status" value="1"/>
</dbReference>
<gene>
    <name evidence="9" type="ORF">QUC21_23540</name>
</gene>
<dbReference type="Proteomes" id="UP001175604">
    <property type="component" value="Unassembled WGS sequence"/>
</dbReference>
<feature type="transmembrane region" description="Helical" evidence="8">
    <location>
        <begin position="256"/>
        <end position="278"/>
    </location>
</feature>
<accession>A0ABT7WA39</accession>
<keyword evidence="3" id="KW-1003">Cell membrane</keyword>
<feature type="transmembrane region" description="Helical" evidence="8">
    <location>
        <begin position="57"/>
        <end position="80"/>
    </location>
</feature>
<dbReference type="PANTHER" id="PTHR11040">
    <property type="entry name" value="ZINC/IRON TRANSPORTER"/>
    <property type="match status" value="1"/>
</dbReference>
<dbReference type="EMBL" id="JAUDJE010000037">
    <property type="protein sequence ID" value="MDM9562025.1"/>
    <property type="molecule type" value="Genomic_DNA"/>
</dbReference>
<feature type="transmembrane region" description="Helical" evidence="8">
    <location>
        <begin position="24"/>
        <end position="45"/>
    </location>
</feature>
<keyword evidence="7 8" id="KW-0472">Membrane</keyword>
<sequence>MNDTQIVARDWRAAWRAQAQSRPLVAVGLAAATLAVLWLLATGLYHGLTGVERNYIGYAFLGGTAGFAATAAGALAAIFLRTIHARTQDTMLGFAAGMMLAASAFSLILPGLEAAQGLVGEGPAAAGVVVLGLALGVLLMLGLDAFTPHEHDSTGPCGPDAERVNRVWLFVLAITLHNLPEGMAIGVGFANGDMQVGIPLASAISIQDIPEGLAVAMALRATGLSPLRAALVAAASGLMEPLGALVGLGMSSGLALAYPVSLGLAAGAMIFVVSHEVIPETHRNGHQTPATVGLMAGFGVMMFLDTALG</sequence>
<name>A0ABT7WA39_9BORD</name>
<evidence type="ECO:0000256" key="7">
    <source>
        <dbReference type="ARBA" id="ARBA00023136"/>
    </source>
</evidence>
<comment type="similarity">
    <text evidence="2">Belongs to the ZIP transporter (TC 2.A.5) family.</text>
</comment>
<evidence type="ECO:0000256" key="2">
    <source>
        <dbReference type="ARBA" id="ARBA00006939"/>
    </source>
</evidence>
<keyword evidence="5" id="KW-0862">Zinc</keyword>
<comment type="subcellular location">
    <subcellularLocation>
        <location evidence="1">Cell membrane</location>
        <topology evidence="1">Multi-pass membrane protein</topology>
    </subcellularLocation>
</comment>
<feature type="transmembrane region" description="Helical" evidence="8">
    <location>
        <begin position="92"/>
        <end position="112"/>
    </location>
</feature>
<reference evidence="9" key="1">
    <citation type="submission" date="2023-06" db="EMBL/GenBank/DDBJ databases">
        <title>full genome analysis of Phenantherene degrader P3.</title>
        <authorList>
            <person name="Akbar A."/>
            <person name="Rahmeh R."/>
            <person name="Kishk M."/>
        </authorList>
    </citation>
    <scope>NUCLEOTIDE SEQUENCE</scope>
    <source>
        <strain evidence="9">P3</strain>
    </source>
</reference>
<protein>
    <submittedName>
        <fullName evidence="9">ZIP family metal transporter</fullName>
    </submittedName>
</protein>
<keyword evidence="6 8" id="KW-1133">Transmembrane helix</keyword>
<proteinExistence type="inferred from homology"/>
<comment type="caution">
    <text evidence="9">The sequence shown here is derived from an EMBL/GenBank/DDBJ whole genome shotgun (WGS) entry which is preliminary data.</text>
</comment>
<evidence type="ECO:0000256" key="6">
    <source>
        <dbReference type="ARBA" id="ARBA00022989"/>
    </source>
</evidence>
<feature type="transmembrane region" description="Helical" evidence="8">
    <location>
        <begin position="124"/>
        <end position="146"/>
    </location>
</feature>
<evidence type="ECO:0000256" key="8">
    <source>
        <dbReference type="SAM" id="Phobius"/>
    </source>
</evidence>
<evidence type="ECO:0000256" key="5">
    <source>
        <dbReference type="ARBA" id="ARBA00022833"/>
    </source>
</evidence>
<evidence type="ECO:0000256" key="3">
    <source>
        <dbReference type="ARBA" id="ARBA00022475"/>
    </source>
</evidence>
<feature type="transmembrane region" description="Helical" evidence="8">
    <location>
        <begin position="167"/>
        <end position="190"/>
    </location>
</feature>
<dbReference type="RefSeq" id="WP_289786853.1">
    <property type="nucleotide sequence ID" value="NZ_JAUDJE010000037.1"/>
</dbReference>
<keyword evidence="4 8" id="KW-0812">Transmembrane</keyword>
<evidence type="ECO:0000313" key="10">
    <source>
        <dbReference type="Proteomes" id="UP001175604"/>
    </source>
</evidence>
<keyword evidence="10" id="KW-1185">Reference proteome</keyword>
<evidence type="ECO:0000256" key="4">
    <source>
        <dbReference type="ARBA" id="ARBA00022692"/>
    </source>
</evidence>
<dbReference type="Pfam" id="PF02535">
    <property type="entry name" value="Zip"/>
    <property type="match status" value="1"/>
</dbReference>
<evidence type="ECO:0000256" key="1">
    <source>
        <dbReference type="ARBA" id="ARBA00004651"/>
    </source>
</evidence>
<organism evidence="9 10">
    <name type="scientific">Bordetella petrii</name>
    <dbReference type="NCBI Taxonomy" id="94624"/>
    <lineage>
        <taxon>Bacteria</taxon>
        <taxon>Pseudomonadati</taxon>
        <taxon>Pseudomonadota</taxon>
        <taxon>Betaproteobacteria</taxon>
        <taxon>Burkholderiales</taxon>
        <taxon>Alcaligenaceae</taxon>
        <taxon>Bordetella</taxon>
    </lineage>
</organism>
<dbReference type="InterPro" id="IPR003689">
    <property type="entry name" value="ZIP"/>
</dbReference>